<keyword evidence="2" id="KW-1185">Reference proteome</keyword>
<proteinExistence type="predicted"/>
<protein>
    <submittedName>
        <fullName evidence="1">Uncharacterized protein</fullName>
    </submittedName>
</protein>
<organism evidence="1 2">
    <name type="scientific">Reticulomyxa filosa</name>
    <dbReference type="NCBI Taxonomy" id="46433"/>
    <lineage>
        <taxon>Eukaryota</taxon>
        <taxon>Sar</taxon>
        <taxon>Rhizaria</taxon>
        <taxon>Retaria</taxon>
        <taxon>Foraminifera</taxon>
        <taxon>Monothalamids</taxon>
        <taxon>Reticulomyxidae</taxon>
        <taxon>Reticulomyxa</taxon>
    </lineage>
</organism>
<accession>X6MII9</accession>
<dbReference type="EMBL" id="ASPP01020436">
    <property type="protein sequence ID" value="ETO13699.1"/>
    <property type="molecule type" value="Genomic_DNA"/>
</dbReference>
<sequence length="138" mass="16470">MLEAMKERNWEELLNTIKKVLHLTTTSRFLLINKNNIDNDIDNDDEFFDFWNLLIKDKNAEFYTLQMRCLGITKDDKRITWCPKNSNNPNFRGEMEKEDWKQHFEDLKQAVGDVSDDVHFEDESQEKRIQSVTHGGCR</sequence>
<reference evidence="1 2" key="1">
    <citation type="journal article" date="2013" name="Curr. Biol.">
        <title>The Genome of the Foraminiferan Reticulomyxa filosa.</title>
        <authorList>
            <person name="Glockner G."/>
            <person name="Hulsmann N."/>
            <person name="Schleicher M."/>
            <person name="Noegel A.A."/>
            <person name="Eichinger L."/>
            <person name="Gallinger C."/>
            <person name="Pawlowski J."/>
            <person name="Sierra R."/>
            <person name="Euteneuer U."/>
            <person name="Pillet L."/>
            <person name="Moustafa A."/>
            <person name="Platzer M."/>
            <person name="Groth M."/>
            <person name="Szafranski K."/>
            <person name="Schliwa M."/>
        </authorList>
    </citation>
    <scope>NUCLEOTIDE SEQUENCE [LARGE SCALE GENOMIC DNA]</scope>
</reference>
<evidence type="ECO:0000313" key="1">
    <source>
        <dbReference type="EMBL" id="ETO13699.1"/>
    </source>
</evidence>
<comment type="caution">
    <text evidence="1">The sequence shown here is derived from an EMBL/GenBank/DDBJ whole genome shotgun (WGS) entry which is preliminary data.</text>
</comment>
<gene>
    <name evidence="1" type="ORF">RFI_23667</name>
</gene>
<evidence type="ECO:0000313" key="2">
    <source>
        <dbReference type="Proteomes" id="UP000023152"/>
    </source>
</evidence>
<dbReference type="AlphaFoldDB" id="X6MII9"/>
<name>X6MII9_RETFI</name>
<dbReference type="Proteomes" id="UP000023152">
    <property type="component" value="Unassembled WGS sequence"/>
</dbReference>